<evidence type="ECO:0000256" key="3">
    <source>
        <dbReference type="ARBA" id="ARBA00022448"/>
    </source>
</evidence>
<keyword evidence="3" id="KW-0813">Transport</keyword>
<dbReference type="SUPFAM" id="SSF56954">
    <property type="entry name" value="Outer membrane efflux proteins (OEP)"/>
    <property type="match status" value="1"/>
</dbReference>
<dbReference type="GO" id="GO:0015288">
    <property type="term" value="F:porin activity"/>
    <property type="evidence" value="ECO:0007669"/>
    <property type="project" value="TreeGrafter"/>
</dbReference>
<feature type="chain" id="PRO_5043702759" evidence="9">
    <location>
        <begin position="24"/>
        <end position="569"/>
    </location>
</feature>
<name>A0A2Z4FKY3_9DELT</name>
<evidence type="ECO:0000256" key="6">
    <source>
        <dbReference type="ARBA" id="ARBA00023136"/>
    </source>
</evidence>
<gene>
    <name evidence="10" type="ORF">DN745_10030</name>
</gene>
<dbReference type="GO" id="GO:0009279">
    <property type="term" value="C:cell outer membrane"/>
    <property type="evidence" value="ECO:0007669"/>
    <property type="project" value="UniProtKB-SubCell"/>
</dbReference>
<dbReference type="Pfam" id="PF02321">
    <property type="entry name" value="OEP"/>
    <property type="match status" value="1"/>
</dbReference>
<feature type="signal peptide" evidence="9">
    <location>
        <begin position="1"/>
        <end position="23"/>
    </location>
</feature>
<feature type="compositionally biased region" description="Acidic residues" evidence="8">
    <location>
        <begin position="71"/>
        <end position="91"/>
    </location>
</feature>
<evidence type="ECO:0000256" key="5">
    <source>
        <dbReference type="ARBA" id="ARBA00022692"/>
    </source>
</evidence>
<dbReference type="AlphaFoldDB" id="A0A2Z4FKY3"/>
<dbReference type="GO" id="GO:0015562">
    <property type="term" value="F:efflux transmembrane transporter activity"/>
    <property type="evidence" value="ECO:0007669"/>
    <property type="project" value="InterPro"/>
</dbReference>
<protein>
    <submittedName>
        <fullName evidence="10">Uncharacterized protein</fullName>
    </submittedName>
</protein>
<keyword evidence="4" id="KW-1134">Transmembrane beta strand</keyword>
<dbReference type="PANTHER" id="PTHR30026:SF20">
    <property type="entry name" value="OUTER MEMBRANE PROTEIN TOLC"/>
    <property type="match status" value="1"/>
</dbReference>
<comment type="subcellular location">
    <subcellularLocation>
        <location evidence="1">Cell outer membrane</location>
    </subcellularLocation>
</comment>
<dbReference type="InterPro" id="IPR051906">
    <property type="entry name" value="TolC-like"/>
</dbReference>
<keyword evidence="6" id="KW-0472">Membrane</keyword>
<reference evidence="10 11" key="1">
    <citation type="submission" date="2018-06" db="EMBL/GenBank/DDBJ databases">
        <title>Lujinxingia sediminis gen. nov. sp. nov., a new facultative anaerobic member of the class Deltaproteobacteria, and proposal of Lujinxingaceae fam. nov.</title>
        <authorList>
            <person name="Guo L.-Y."/>
            <person name="Li C.-M."/>
            <person name="Wang S."/>
            <person name="Du Z.-J."/>
        </authorList>
    </citation>
    <scope>NUCLEOTIDE SEQUENCE [LARGE SCALE GENOMIC DNA]</scope>
    <source>
        <strain evidence="10 11">FA350</strain>
    </source>
</reference>
<accession>A0A2Z4FKY3</accession>
<evidence type="ECO:0000313" key="10">
    <source>
        <dbReference type="EMBL" id="AWV89657.1"/>
    </source>
</evidence>
<evidence type="ECO:0000256" key="2">
    <source>
        <dbReference type="ARBA" id="ARBA00007613"/>
    </source>
</evidence>
<evidence type="ECO:0000256" key="9">
    <source>
        <dbReference type="SAM" id="SignalP"/>
    </source>
</evidence>
<dbReference type="Gene3D" id="1.20.1600.10">
    <property type="entry name" value="Outer membrane efflux proteins (OEP)"/>
    <property type="match status" value="1"/>
</dbReference>
<feature type="compositionally biased region" description="Acidic residues" evidence="8">
    <location>
        <begin position="53"/>
        <end position="63"/>
    </location>
</feature>
<feature type="compositionally biased region" description="Basic and acidic residues" evidence="8">
    <location>
        <begin position="41"/>
        <end position="52"/>
    </location>
</feature>
<dbReference type="Proteomes" id="UP000249799">
    <property type="component" value="Chromosome"/>
</dbReference>
<keyword evidence="9" id="KW-0732">Signal</keyword>
<keyword evidence="5" id="KW-0812">Transmembrane</keyword>
<dbReference type="OrthoDB" id="5507257at2"/>
<evidence type="ECO:0000256" key="7">
    <source>
        <dbReference type="ARBA" id="ARBA00023237"/>
    </source>
</evidence>
<dbReference type="InterPro" id="IPR003423">
    <property type="entry name" value="OMP_efflux"/>
</dbReference>
<keyword evidence="7" id="KW-0998">Cell outer membrane</keyword>
<dbReference type="GO" id="GO:1990281">
    <property type="term" value="C:efflux pump complex"/>
    <property type="evidence" value="ECO:0007669"/>
    <property type="project" value="TreeGrafter"/>
</dbReference>
<dbReference type="PANTHER" id="PTHR30026">
    <property type="entry name" value="OUTER MEMBRANE PROTEIN TOLC"/>
    <property type="match status" value="1"/>
</dbReference>
<comment type="similarity">
    <text evidence="2">Belongs to the outer membrane factor (OMF) (TC 1.B.17) family.</text>
</comment>
<proteinExistence type="inferred from homology"/>
<evidence type="ECO:0000313" key="11">
    <source>
        <dbReference type="Proteomes" id="UP000249799"/>
    </source>
</evidence>
<dbReference type="KEGG" id="bsed:DN745_10030"/>
<dbReference type="EMBL" id="CP030032">
    <property type="protein sequence ID" value="AWV89657.1"/>
    <property type="molecule type" value="Genomic_DNA"/>
</dbReference>
<sequence length="569" mass="63128">MLKTSRRSLFPLLFLLVCTTSTAAAQDAPAGDDPINPMEKALSDKEAQKDEPVSDDAADEGEDASAKEADSAEEAAEDDASADSDEEEDAAPADTPEKSDKSETTEKTAYSLEKLVALALQNKALINEFHAKKAAAKWDLYRAEHITWMPSIQATTLLSVTPDNASPDAFDRNIDQYLDLDVGPFVRQDLSITVPVYTFGKTKAAAALAKLQIANTDLELENARLESVVQTQRAYWGARLSLAYQEMLEEGAELIGEQLDIMQEKRDFGEVDFDIKDLRKLQIFNAEIKSRLVDNNKLGVLARAGLHFLTDIPQPTEIQLEPLRDLNSPPKLQPSEYYIERALGHRPQLTQLDAAAEARRQQAELATSEWYPDIFAALRFGFSWSTADTAFQEICTAPSLDAASGCEFPRDQARIDGQPLFARPYGDPLNSLSLQVGVGLRWKIEPFQLYAKSKKAQAQVQVVEAQRERARKAVAFEIRTLYQKAADELEKLGINEGRLKAAERWRNQFGISNQTAGADLKDAVDPLKAYFEARAQYLQTIYDYQIARAELARAVGARGLTDDGEVVDE</sequence>
<organism evidence="10 11">
    <name type="scientific">Bradymonas sediminis</name>
    <dbReference type="NCBI Taxonomy" id="1548548"/>
    <lineage>
        <taxon>Bacteria</taxon>
        <taxon>Deltaproteobacteria</taxon>
        <taxon>Bradymonadales</taxon>
        <taxon>Bradymonadaceae</taxon>
        <taxon>Bradymonas</taxon>
    </lineage>
</organism>
<feature type="compositionally biased region" description="Basic and acidic residues" evidence="8">
    <location>
        <begin position="95"/>
        <end position="106"/>
    </location>
</feature>
<evidence type="ECO:0000256" key="8">
    <source>
        <dbReference type="SAM" id="MobiDB-lite"/>
    </source>
</evidence>
<keyword evidence="11" id="KW-1185">Reference proteome</keyword>
<dbReference type="RefSeq" id="WP_111334500.1">
    <property type="nucleotide sequence ID" value="NZ_CP030032.1"/>
</dbReference>
<evidence type="ECO:0000256" key="1">
    <source>
        <dbReference type="ARBA" id="ARBA00004442"/>
    </source>
</evidence>
<evidence type="ECO:0000256" key="4">
    <source>
        <dbReference type="ARBA" id="ARBA00022452"/>
    </source>
</evidence>
<feature type="region of interest" description="Disordered" evidence="8">
    <location>
        <begin position="25"/>
        <end position="106"/>
    </location>
</feature>